<dbReference type="EMBL" id="AEVT01000053">
    <property type="protein sequence ID" value="EGA70914.1"/>
    <property type="molecule type" value="Genomic_DNA"/>
</dbReference>
<protein>
    <recommendedName>
        <fullName evidence="5 12">3-deoxy-D-manno-octulosonic acid transferase</fullName>
        <shortName evidence="12">Kdo transferase</shortName>
        <ecNumber evidence="4 12">2.4.99.12</ecNumber>
    </recommendedName>
    <alternativeName>
        <fullName evidence="8 12">Lipid IV(A) 3-deoxy-D-manno-octulosonic acid transferase</fullName>
    </alternativeName>
</protein>
<evidence type="ECO:0000256" key="12">
    <source>
        <dbReference type="RuleBase" id="RU365103"/>
    </source>
</evidence>
<dbReference type="InterPro" id="IPR007507">
    <property type="entry name" value="Glycos_transf_N"/>
</dbReference>
<gene>
    <name evidence="14" type="ORF">VISI1226_16783</name>
</gene>
<dbReference type="FunFam" id="3.40.50.2000:FF:000032">
    <property type="entry name" value="3-deoxy-D-manno-octulosonic acid transferase"/>
    <property type="match status" value="1"/>
</dbReference>
<evidence type="ECO:0000256" key="11">
    <source>
        <dbReference type="PIRSR" id="PIRSR639901-2"/>
    </source>
</evidence>
<feature type="transmembrane region" description="Helical" evidence="12">
    <location>
        <begin position="6"/>
        <end position="23"/>
    </location>
</feature>
<dbReference type="GO" id="GO:0009244">
    <property type="term" value="P:lipopolysaccharide core region biosynthetic process"/>
    <property type="evidence" value="ECO:0007669"/>
    <property type="project" value="UniProtKB-UniRule"/>
</dbReference>
<dbReference type="OrthoDB" id="9789797at2"/>
<comment type="similarity">
    <text evidence="3">Belongs to the glycosyltransferase group 1 family. Glycosyltransferase 30 subfamily.</text>
</comment>
<dbReference type="GO" id="GO:0009245">
    <property type="term" value="P:lipid A biosynthetic process"/>
    <property type="evidence" value="ECO:0007669"/>
    <property type="project" value="TreeGrafter"/>
</dbReference>
<name>E8M563_PHOS4</name>
<comment type="catalytic activity">
    <reaction evidence="9 12">
        <text>lipid IVA (E. coli) + CMP-3-deoxy-beta-D-manno-octulosonate = alpha-Kdo-(2-&gt;6)-lipid IVA (E. coli) + CMP + H(+)</text>
        <dbReference type="Rhea" id="RHEA:28066"/>
        <dbReference type="ChEBI" id="CHEBI:15378"/>
        <dbReference type="ChEBI" id="CHEBI:58603"/>
        <dbReference type="ChEBI" id="CHEBI:60364"/>
        <dbReference type="ChEBI" id="CHEBI:60377"/>
        <dbReference type="ChEBI" id="CHEBI:85987"/>
        <dbReference type="EC" id="2.4.99.12"/>
    </reaction>
</comment>
<dbReference type="PANTHER" id="PTHR42755:SF1">
    <property type="entry name" value="3-DEOXY-D-MANNO-OCTULOSONIC ACID TRANSFERASE, MITOCHONDRIAL-RELATED"/>
    <property type="match status" value="1"/>
</dbReference>
<dbReference type="EC" id="2.4.99.12" evidence="4 12"/>
<dbReference type="RefSeq" id="WP_008075779.1">
    <property type="nucleotide sequence ID" value="NZ_AEVT01000053.1"/>
</dbReference>
<evidence type="ECO:0000256" key="3">
    <source>
        <dbReference type="ARBA" id="ARBA00006380"/>
    </source>
</evidence>
<organism evidence="14 15">
    <name type="scientific">Vibrio sinaloensis DSM 21326</name>
    <dbReference type="NCBI Taxonomy" id="945550"/>
    <lineage>
        <taxon>Bacteria</taxon>
        <taxon>Pseudomonadati</taxon>
        <taxon>Pseudomonadota</taxon>
        <taxon>Gammaproteobacteria</taxon>
        <taxon>Vibrionales</taxon>
        <taxon>Vibrionaceae</taxon>
        <taxon>Vibrio</taxon>
        <taxon>Vibrio oreintalis group</taxon>
    </lineage>
</organism>
<dbReference type="Gene3D" id="3.40.50.2000">
    <property type="entry name" value="Glycogen Phosphorylase B"/>
    <property type="match status" value="1"/>
</dbReference>
<dbReference type="UniPathway" id="UPA00958"/>
<keyword evidence="6 12" id="KW-0808">Transferase</keyword>
<dbReference type="Proteomes" id="UP000006228">
    <property type="component" value="Unassembled WGS sequence"/>
</dbReference>
<keyword evidence="12" id="KW-0448">Lipopolysaccharide biosynthesis</keyword>
<dbReference type="Pfam" id="PF04413">
    <property type="entry name" value="Glycos_transf_N"/>
    <property type="match status" value="1"/>
</dbReference>
<dbReference type="InterPro" id="IPR038107">
    <property type="entry name" value="Glycos_transf_N_sf"/>
</dbReference>
<evidence type="ECO:0000256" key="5">
    <source>
        <dbReference type="ARBA" id="ARBA00019077"/>
    </source>
</evidence>
<dbReference type="NCBIfam" id="NF004388">
    <property type="entry name" value="PRK05749.1-4"/>
    <property type="match status" value="1"/>
</dbReference>
<evidence type="ECO:0000256" key="6">
    <source>
        <dbReference type="ARBA" id="ARBA00022679"/>
    </source>
</evidence>
<feature type="domain" description="3-deoxy-D-manno-octulosonic-acid transferase N-terminal" evidence="13">
    <location>
        <begin position="38"/>
        <end position="212"/>
    </location>
</feature>
<evidence type="ECO:0000256" key="1">
    <source>
        <dbReference type="ARBA" id="ARBA00004388"/>
    </source>
</evidence>
<feature type="active site" description="Proton acceptor" evidence="10">
    <location>
        <position position="62"/>
    </location>
</feature>
<feature type="site" description="Transition state stabilizer" evidence="11">
    <location>
        <position position="209"/>
    </location>
</feature>
<dbReference type="GO" id="GO:0005886">
    <property type="term" value="C:plasma membrane"/>
    <property type="evidence" value="ECO:0007669"/>
    <property type="project" value="UniProtKB-SubCell"/>
</dbReference>
<proteinExistence type="inferred from homology"/>
<evidence type="ECO:0000256" key="2">
    <source>
        <dbReference type="ARBA" id="ARBA00004713"/>
    </source>
</evidence>
<evidence type="ECO:0000256" key="10">
    <source>
        <dbReference type="PIRSR" id="PIRSR639901-1"/>
    </source>
</evidence>
<evidence type="ECO:0000313" key="14">
    <source>
        <dbReference type="EMBL" id="EGA70914.1"/>
    </source>
</evidence>
<keyword evidence="12" id="KW-0812">Transmembrane</keyword>
<comment type="function">
    <text evidence="12">Involved in lipopolysaccharide (LPS) biosynthesis. Catalyzes the transfer of 3-deoxy-D-manno-octulosonate (Kdo) residue(s) from CMP-Kdo to lipid IV(A), the tetraacyldisaccharide-1,4'-bisphosphate precursor of lipid A.</text>
</comment>
<dbReference type="AlphaFoldDB" id="E8M563"/>
<evidence type="ECO:0000313" key="15">
    <source>
        <dbReference type="Proteomes" id="UP000006228"/>
    </source>
</evidence>
<keyword evidence="12" id="KW-1003">Cell membrane</keyword>
<reference evidence="14 15" key="1">
    <citation type="journal article" date="2012" name="Int. J. Syst. Evol. Microbiol.">
        <title>Vibrio caribbeanicus sp. nov., isolated from the marine sponge Scleritoderma cyanea.</title>
        <authorList>
            <person name="Hoffmann M."/>
            <person name="Monday S.R."/>
            <person name="Allard M.W."/>
            <person name="Strain E.A."/>
            <person name="Whittaker P."/>
            <person name="Naum M."/>
            <person name="McCarthy P.J."/>
            <person name="Lopez J.V."/>
            <person name="Fischer M."/>
            <person name="Brown E.W."/>
        </authorList>
    </citation>
    <scope>NUCLEOTIDE SEQUENCE [LARGE SCALE GENOMIC DNA]</scope>
    <source>
        <strain evidence="15">DSMZ 21326</strain>
    </source>
</reference>
<sequence>MLIRLIYNFVLVIICPFFLLSLYKTKKGKPEFGQRKLEHWGITPSISANTKPLWIHAVSVGEVIAAAPLIKAIKAAQPQQEIVVTTTTSTGAEQVAKLGDLVEHRYMPLDFSFAVKGFIRAIQPSQLLIMETELWPNTLRIVAKSNIDITVVNARLSDKSYRSYKRIQPLFNQIHPCISSILCQSKEDAARFASLGIPTSKLSVTGSIKFDITVPQHNAQTSPQFGERPVWIAASTHQGEDEIALRAHQALLKALPEALLIIVPRHPERFDSVNKLCSDYGMNVVRRTTDQPVSLSHHVYLADTMGELLDMLACAHICFMGGSLVGKKVGGHNMLESAAVGTPVISGPSYYNFFEIVDKMQRDNLITIVNNEQDLATEIKRYFTSNHPNSMISDRLRQFVATHSGAIKKSLEHIQLDKNSGLRK</sequence>
<evidence type="ECO:0000256" key="7">
    <source>
        <dbReference type="ARBA" id="ARBA00022968"/>
    </source>
</evidence>
<evidence type="ECO:0000256" key="4">
    <source>
        <dbReference type="ARBA" id="ARBA00012621"/>
    </source>
</evidence>
<comment type="caution">
    <text evidence="14">The sequence shown here is derived from an EMBL/GenBank/DDBJ whole genome shotgun (WGS) entry which is preliminary data.</text>
</comment>
<accession>E8M563</accession>
<dbReference type="InterPro" id="IPR039901">
    <property type="entry name" value="Kdotransferase"/>
</dbReference>
<dbReference type="Gene3D" id="3.40.50.11720">
    <property type="entry name" value="3-Deoxy-D-manno-octulosonic-acid transferase, N-terminal domain"/>
    <property type="match status" value="1"/>
</dbReference>
<dbReference type="eggNOG" id="COG1519">
    <property type="taxonomic scope" value="Bacteria"/>
</dbReference>
<comment type="subcellular location">
    <subcellularLocation>
        <location evidence="1">Cell inner membrane</location>
        <topology evidence="1">Single-pass membrane protein</topology>
        <orientation evidence="1">Cytoplasmic side</orientation>
    </subcellularLocation>
    <subcellularLocation>
        <location evidence="12">Cell membrane</location>
    </subcellularLocation>
</comment>
<dbReference type="PANTHER" id="PTHR42755">
    <property type="entry name" value="3-DEOXY-MANNO-OCTULOSONATE CYTIDYLYLTRANSFERASE"/>
    <property type="match status" value="1"/>
</dbReference>
<keyword evidence="12" id="KW-1133">Transmembrane helix</keyword>
<dbReference type="GeneID" id="95568748"/>
<comment type="pathway">
    <text evidence="2 12">Bacterial outer membrane biogenesis; LPS core biosynthesis.</text>
</comment>
<evidence type="ECO:0000259" key="13">
    <source>
        <dbReference type="Pfam" id="PF04413"/>
    </source>
</evidence>
<dbReference type="SUPFAM" id="SSF53756">
    <property type="entry name" value="UDP-Glycosyltransferase/glycogen phosphorylase"/>
    <property type="match status" value="1"/>
</dbReference>
<evidence type="ECO:0000256" key="9">
    <source>
        <dbReference type="ARBA" id="ARBA00049183"/>
    </source>
</evidence>
<evidence type="ECO:0000256" key="8">
    <source>
        <dbReference type="ARBA" id="ARBA00031445"/>
    </source>
</evidence>
<keyword evidence="12" id="KW-0472">Membrane</keyword>
<feature type="site" description="Transition state stabilizer" evidence="11">
    <location>
        <position position="131"/>
    </location>
</feature>
<dbReference type="GO" id="GO:0043842">
    <property type="term" value="F:Kdo transferase activity"/>
    <property type="evidence" value="ECO:0007669"/>
    <property type="project" value="UniProtKB-EC"/>
</dbReference>
<keyword evidence="7" id="KW-0735">Signal-anchor</keyword>
<dbReference type="FunFam" id="3.40.50.11720:FF:000001">
    <property type="entry name" value="3-deoxy-D-manno-octulosonic acid transferase"/>
    <property type="match status" value="1"/>
</dbReference>